<evidence type="ECO:0000313" key="4">
    <source>
        <dbReference type="EMBL" id="MCY1082997.1"/>
    </source>
</evidence>
<comment type="caution">
    <text evidence="4">The sequence shown here is derived from an EMBL/GenBank/DDBJ whole genome shotgun (WGS) entry which is preliminary data.</text>
</comment>
<gene>
    <name evidence="4" type="ORF">OV287_51960</name>
</gene>
<organism evidence="4 5">
    <name type="scientific">Archangium lansingense</name>
    <dbReference type="NCBI Taxonomy" id="2995310"/>
    <lineage>
        <taxon>Bacteria</taxon>
        <taxon>Pseudomonadati</taxon>
        <taxon>Myxococcota</taxon>
        <taxon>Myxococcia</taxon>
        <taxon>Myxococcales</taxon>
        <taxon>Cystobacterineae</taxon>
        <taxon>Archangiaceae</taxon>
        <taxon>Archangium</taxon>
    </lineage>
</organism>
<feature type="chain" id="PRO_5045603610" description="DUF5666 domain-containing protein" evidence="3">
    <location>
        <begin position="23"/>
        <end position="296"/>
    </location>
</feature>
<evidence type="ECO:0000256" key="1">
    <source>
        <dbReference type="SAM" id="Coils"/>
    </source>
</evidence>
<reference evidence="4 5" key="1">
    <citation type="submission" date="2022-11" db="EMBL/GenBank/DDBJ databases">
        <title>Minimal conservation of predation-associated metabolite biosynthetic gene clusters underscores biosynthetic potential of Myxococcota including descriptions for ten novel species: Archangium lansinium sp. nov., Myxococcus landrumus sp. nov., Nannocystis bai.</title>
        <authorList>
            <person name="Ahearne A."/>
            <person name="Stevens C."/>
            <person name="Phillips K."/>
        </authorList>
    </citation>
    <scope>NUCLEOTIDE SEQUENCE [LARGE SCALE GENOMIC DNA]</scope>
    <source>
        <strain evidence="4 5">MIWBW</strain>
    </source>
</reference>
<feature type="compositionally biased region" description="Gly residues" evidence="2">
    <location>
        <begin position="149"/>
        <end position="168"/>
    </location>
</feature>
<feature type="compositionally biased region" description="Gly residues" evidence="2">
    <location>
        <begin position="192"/>
        <end position="201"/>
    </location>
</feature>
<feature type="compositionally biased region" description="Low complexity" evidence="2">
    <location>
        <begin position="82"/>
        <end position="92"/>
    </location>
</feature>
<proteinExistence type="predicted"/>
<name>A0ABT4AMS5_9BACT</name>
<sequence>MRKPTWWDFGIAVLALVLVCGAAQGEAQYTQYPANPEGDDTQDSRTTGTSDGMGSDQGLPTGTTAPQTGVGTGGSGMGPGTDAGQATGQAADTQDETVATQQPSQADAQQRVEIARLRAQVATLEQQLAQMRVALARAQAAAQGEEGRGQGVGGSGQGVSGSGTGGTASSGDPNAEAPARAAGVGSSPSTPGGAGGGGTAGGSAAAPSAEGYAVATVIHRGRVRSVNPQQLVIEEEGGDSNTLSLAQDVRVTRNGQQMSLRNLKEGSMVRTSADLYARGNPVTSIEVLSAPAGSGK</sequence>
<feature type="compositionally biased region" description="Low complexity" evidence="2">
    <location>
        <begin position="181"/>
        <end position="191"/>
    </location>
</feature>
<feature type="region of interest" description="Disordered" evidence="2">
    <location>
        <begin position="144"/>
        <end position="206"/>
    </location>
</feature>
<evidence type="ECO:0000256" key="2">
    <source>
        <dbReference type="SAM" id="MobiDB-lite"/>
    </source>
</evidence>
<feature type="compositionally biased region" description="Polar residues" evidence="2">
    <location>
        <begin position="44"/>
        <end position="67"/>
    </location>
</feature>
<keyword evidence="3" id="KW-0732">Signal</keyword>
<evidence type="ECO:0000313" key="5">
    <source>
        <dbReference type="Proteomes" id="UP001207654"/>
    </source>
</evidence>
<keyword evidence="1" id="KW-0175">Coiled coil</keyword>
<feature type="coiled-coil region" evidence="1">
    <location>
        <begin position="107"/>
        <end position="141"/>
    </location>
</feature>
<dbReference type="RefSeq" id="WP_267541547.1">
    <property type="nucleotide sequence ID" value="NZ_JAPNKA010000001.1"/>
</dbReference>
<feature type="compositionally biased region" description="Gly residues" evidence="2">
    <location>
        <begin position="70"/>
        <end position="81"/>
    </location>
</feature>
<evidence type="ECO:0000256" key="3">
    <source>
        <dbReference type="SAM" id="SignalP"/>
    </source>
</evidence>
<dbReference type="EMBL" id="JAPNKA010000001">
    <property type="protein sequence ID" value="MCY1082997.1"/>
    <property type="molecule type" value="Genomic_DNA"/>
</dbReference>
<keyword evidence="5" id="KW-1185">Reference proteome</keyword>
<evidence type="ECO:0008006" key="6">
    <source>
        <dbReference type="Google" id="ProtNLM"/>
    </source>
</evidence>
<feature type="compositionally biased region" description="Polar residues" evidence="2">
    <location>
        <begin position="96"/>
        <end position="107"/>
    </location>
</feature>
<accession>A0ABT4AMS5</accession>
<protein>
    <recommendedName>
        <fullName evidence="6">DUF5666 domain-containing protein</fullName>
    </recommendedName>
</protein>
<feature type="region of interest" description="Disordered" evidence="2">
    <location>
        <begin position="30"/>
        <end position="107"/>
    </location>
</feature>
<dbReference type="Proteomes" id="UP001207654">
    <property type="component" value="Unassembled WGS sequence"/>
</dbReference>
<feature type="signal peptide" evidence="3">
    <location>
        <begin position="1"/>
        <end position="22"/>
    </location>
</feature>